<keyword evidence="3" id="KW-1185">Reference proteome</keyword>
<reference evidence="2 3" key="1">
    <citation type="journal article" date="2019" name="G3 (Bethesda)">
        <title>Sequencing of a Wild Apple (Malus baccata) Genome Unravels the Differences Between Cultivated and Wild Apple Species Regarding Disease Resistance and Cold Tolerance.</title>
        <authorList>
            <person name="Chen X."/>
        </authorList>
    </citation>
    <scope>NUCLEOTIDE SEQUENCE [LARGE SCALE GENOMIC DNA]</scope>
    <source>
        <strain evidence="3">cv. Shandingzi</strain>
        <tissue evidence="2">Leaves</tissue>
    </source>
</reference>
<dbReference type="Proteomes" id="UP000315295">
    <property type="component" value="Unassembled WGS sequence"/>
</dbReference>
<proteinExistence type="predicted"/>
<dbReference type="InterPro" id="IPR001005">
    <property type="entry name" value="SANT/Myb"/>
</dbReference>
<feature type="domain" description="Myb-like" evidence="1">
    <location>
        <begin position="3"/>
        <end position="75"/>
    </location>
</feature>
<dbReference type="STRING" id="106549.A0A540NTG3"/>
<accession>A0A540NTG3</accession>
<organism evidence="2 3">
    <name type="scientific">Malus baccata</name>
    <name type="common">Siberian crab apple</name>
    <name type="synonym">Pyrus baccata</name>
    <dbReference type="NCBI Taxonomy" id="106549"/>
    <lineage>
        <taxon>Eukaryota</taxon>
        <taxon>Viridiplantae</taxon>
        <taxon>Streptophyta</taxon>
        <taxon>Embryophyta</taxon>
        <taxon>Tracheophyta</taxon>
        <taxon>Spermatophyta</taxon>
        <taxon>Magnoliopsida</taxon>
        <taxon>eudicotyledons</taxon>
        <taxon>Gunneridae</taxon>
        <taxon>Pentapetalae</taxon>
        <taxon>rosids</taxon>
        <taxon>fabids</taxon>
        <taxon>Rosales</taxon>
        <taxon>Rosaceae</taxon>
        <taxon>Amygdaloideae</taxon>
        <taxon>Maleae</taxon>
        <taxon>Malus</taxon>
    </lineage>
</organism>
<gene>
    <name evidence="2" type="ORF">C1H46_000228</name>
</gene>
<dbReference type="Gene3D" id="1.10.10.60">
    <property type="entry name" value="Homeodomain-like"/>
    <property type="match status" value="1"/>
</dbReference>
<dbReference type="PANTHER" id="PTHR45023">
    <property type="match status" value="1"/>
</dbReference>
<evidence type="ECO:0000259" key="1">
    <source>
        <dbReference type="PROSITE" id="PS50090"/>
    </source>
</evidence>
<dbReference type="EMBL" id="VIEB01000005">
    <property type="protein sequence ID" value="TQE14309.1"/>
    <property type="molecule type" value="Genomic_DNA"/>
</dbReference>
<sequence length="242" mass="28587">MTTSSTKGKAWSQKEDETLCKAYRWVLEDSIKGISQTSEGSWTRTSKKYYEFYKGTIPPNPRNHESCSSQWKKQLHPRLNKWNQALIKAERRHASGANLYDEVRQVEQLYMDDMEIPFTHQGYWEICKGWVLFRDPPQEKFGTTPLIGNVSSNTIGDEEARKLKEEGKENEELAFREKMATSLRLMAEQNAITVEERKWRHEEQAKQIQEEMNDRNMERDTTIMTPMSMAHFERKKRNIMAR</sequence>
<name>A0A540NTG3_MALBA</name>
<evidence type="ECO:0000313" key="2">
    <source>
        <dbReference type="EMBL" id="TQE14309.1"/>
    </source>
</evidence>
<dbReference type="AlphaFoldDB" id="A0A540NTG3"/>
<protein>
    <recommendedName>
        <fullName evidence="1">Myb-like domain-containing protein</fullName>
    </recommendedName>
</protein>
<evidence type="ECO:0000313" key="3">
    <source>
        <dbReference type="Proteomes" id="UP000315295"/>
    </source>
</evidence>
<dbReference type="PROSITE" id="PS50090">
    <property type="entry name" value="MYB_LIKE"/>
    <property type="match status" value="1"/>
</dbReference>
<dbReference type="PANTHER" id="PTHR45023:SF4">
    <property type="entry name" value="GLYCINE-RICH PROTEIN-RELATED"/>
    <property type="match status" value="1"/>
</dbReference>
<comment type="caution">
    <text evidence="2">The sequence shown here is derived from an EMBL/GenBank/DDBJ whole genome shotgun (WGS) entry which is preliminary data.</text>
</comment>